<name>A0A328YIX2_9BURK</name>
<dbReference type="PANTHER" id="PTHR39431">
    <property type="entry name" value="FRPA/C-RELATED PROTEIN"/>
    <property type="match status" value="1"/>
</dbReference>
<organism evidence="1 2">
    <name type="scientific">Paracidovorax anthurii</name>
    <dbReference type="NCBI Taxonomy" id="78229"/>
    <lineage>
        <taxon>Bacteria</taxon>
        <taxon>Pseudomonadati</taxon>
        <taxon>Pseudomonadota</taxon>
        <taxon>Betaproteobacteria</taxon>
        <taxon>Burkholderiales</taxon>
        <taxon>Comamonadaceae</taxon>
        <taxon>Paracidovorax</taxon>
    </lineage>
</organism>
<dbReference type="AlphaFoldDB" id="A0A328YIX2"/>
<dbReference type="Proteomes" id="UP000248856">
    <property type="component" value="Unassembled WGS sequence"/>
</dbReference>
<gene>
    <name evidence="1" type="ORF">AX018_11202</name>
</gene>
<protein>
    <submittedName>
        <fullName evidence="1">Uncharacterized protein</fullName>
    </submittedName>
</protein>
<feature type="non-terminal residue" evidence="1">
    <location>
        <position position="157"/>
    </location>
</feature>
<sequence>MTDPEFWKNIRDGNLNEYLKESYGLNLQDMLKAVWDGFLHGDIGEIKRSISDSTNTQYGAARNWVAPRDPLVLDLDGDGIEAVGIDPSRPILFDHDGDGTKNATGWIKGDDGLVVLDRNGNGLIDSGQELFGDQTLRDAQPQAGQGLHYAHGYEALA</sequence>
<reference evidence="1 2" key="1">
    <citation type="submission" date="2018-06" db="EMBL/GenBank/DDBJ databases">
        <title>Genomic Encyclopedia of Archaeal and Bacterial Type Strains, Phase II (KMG-II): from individual species to whole genera.</title>
        <authorList>
            <person name="Goeker M."/>
        </authorList>
    </citation>
    <scope>NUCLEOTIDE SEQUENCE [LARGE SCALE GENOMIC DNA]</scope>
    <source>
        <strain evidence="1 2">CFPB 3232</strain>
    </source>
</reference>
<evidence type="ECO:0000313" key="2">
    <source>
        <dbReference type="Proteomes" id="UP000248856"/>
    </source>
</evidence>
<dbReference type="EMBL" id="QLTA01000120">
    <property type="protein sequence ID" value="RAR70166.1"/>
    <property type="molecule type" value="Genomic_DNA"/>
</dbReference>
<proteinExistence type="predicted"/>
<dbReference type="PANTHER" id="PTHR39431:SF1">
    <property type="entry name" value="FRPA_C-RELATED PROTEIN"/>
    <property type="match status" value="1"/>
</dbReference>
<accession>A0A328YIX2</accession>
<evidence type="ECO:0000313" key="1">
    <source>
        <dbReference type="EMBL" id="RAR70166.1"/>
    </source>
</evidence>
<comment type="caution">
    <text evidence="1">The sequence shown here is derived from an EMBL/GenBank/DDBJ whole genome shotgun (WGS) entry which is preliminary data.</text>
</comment>
<keyword evidence="2" id="KW-1185">Reference proteome</keyword>